<proteinExistence type="predicted"/>
<dbReference type="Proteomes" id="UP000045285">
    <property type="component" value="Unassembled WGS sequence"/>
</dbReference>
<dbReference type="EMBL" id="CCMZ01000024">
    <property type="protein sequence ID" value="CDX20070.1"/>
    <property type="molecule type" value="Genomic_DNA"/>
</dbReference>
<gene>
    <name evidence="2" type="ORF">MPL3356_300248</name>
</gene>
<dbReference type="STRING" id="69974.MPLDJ20_70005"/>
<evidence type="ECO:0000256" key="1">
    <source>
        <dbReference type="ARBA" id="ARBA00022801"/>
    </source>
</evidence>
<evidence type="ECO:0000313" key="2">
    <source>
        <dbReference type="EMBL" id="CDX20070.1"/>
    </source>
</evidence>
<dbReference type="InterPro" id="IPR002933">
    <property type="entry name" value="Peptidase_M20"/>
</dbReference>
<dbReference type="AlphaFoldDB" id="A0A090DZZ2"/>
<reference evidence="3" key="1">
    <citation type="submission" date="2014-08" db="EMBL/GenBank/DDBJ databases">
        <authorList>
            <person name="Moulin L."/>
        </authorList>
    </citation>
    <scope>NUCLEOTIDE SEQUENCE [LARGE SCALE GENOMIC DNA]</scope>
</reference>
<name>A0A090DZZ2_MESPL</name>
<dbReference type="Pfam" id="PF01546">
    <property type="entry name" value="Peptidase_M20"/>
    <property type="match status" value="1"/>
</dbReference>
<accession>A0A090DZZ2</accession>
<dbReference type="InterPro" id="IPR012166">
    <property type="entry name" value="Uncharacterised_RocB"/>
</dbReference>
<keyword evidence="1" id="KW-0378">Hydrolase</keyword>
<dbReference type="PANTHER" id="PTHR43808:SF27">
    <property type="entry name" value="PROTEIN ROCB"/>
    <property type="match status" value="1"/>
</dbReference>
<dbReference type="InterPro" id="IPR050072">
    <property type="entry name" value="Peptidase_M20A"/>
</dbReference>
<dbReference type="GO" id="GO:0016787">
    <property type="term" value="F:hydrolase activity"/>
    <property type="evidence" value="ECO:0007669"/>
    <property type="project" value="InterPro"/>
</dbReference>
<dbReference type="PIRSF" id="PIRSF010386">
    <property type="entry name" value="RocB"/>
    <property type="match status" value="1"/>
</dbReference>
<dbReference type="SUPFAM" id="SSF53187">
    <property type="entry name" value="Zn-dependent exopeptidases"/>
    <property type="match status" value="1"/>
</dbReference>
<dbReference type="PANTHER" id="PTHR43808">
    <property type="entry name" value="ACETYLORNITHINE DEACETYLASE"/>
    <property type="match status" value="1"/>
</dbReference>
<evidence type="ECO:0000313" key="3">
    <source>
        <dbReference type="Proteomes" id="UP000045285"/>
    </source>
</evidence>
<organism evidence="2 3">
    <name type="scientific">Mesorhizobium plurifarium</name>
    <dbReference type="NCBI Taxonomy" id="69974"/>
    <lineage>
        <taxon>Bacteria</taxon>
        <taxon>Pseudomonadati</taxon>
        <taxon>Pseudomonadota</taxon>
        <taxon>Alphaproteobacteria</taxon>
        <taxon>Hyphomicrobiales</taxon>
        <taxon>Phyllobacteriaceae</taxon>
        <taxon>Mesorhizobium</taxon>
    </lineage>
</organism>
<dbReference type="Gene3D" id="3.40.630.10">
    <property type="entry name" value="Zn peptidases"/>
    <property type="match status" value="1"/>
</dbReference>
<sequence length="544" mass="58259">MNRDLAKTLPDRASSWAIALTEQKSVTGTQDETVFGPWLAAQLREEPAFRRADIWTIEVGPGDGRHCVAMLLRGTGRSTVLLTGHYDTVSTRDYGELEELATRPQALTRALRNSLMDADTPAARLARADLESGEYLAGRGLLDMKAGLAAGLAVCADFAESANAAGNLLFIAVPDEENNSAGARKAAQALPGIYEQHGLDLVAAINLDAIADDGDGSKGRIIALGTVGKLLPTAYVVGVPTHSGFPLNGINAAALAASIAARVEWATELTEHCGSSPGTPPSLLGIRDGKAGYDVTTPATAFATFNVLSYRRTPDEVLDRFDRLCAEAASNLLGDLRRRSQAPDGIASLARPVPLYRFEALVEHLDQQEKHRLDAYSASIADSDLPLPEKCRLITQQVWGLSRLTGPAIVTGFGSIPYLPTNLSDAPAAMRLKAIAMQIARESAEHYGSTIACADYFAGISDMSFFGEAAESSLDIVARNTPAWKDSVRWPPRQGLANVPTINIGPWGRDYHTPLERLHISYAFNVLPHAIRDLCARLLQPSGS</sequence>
<keyword evidence="3" id="KW-1185">Reference proteome</keyword>
<protein>
    <submittedName>
        <fullName evidence="2">Peptidase M20</fullName>
    </submittedName>
</protein>